<reference evidence="3" key="1">
    <citation type="journal article" date="2014" name="Int. J. Syst. Evol. Microbiol.">
        <title>Complete genome sequence of Corynebacterium casei LMG S-19264T (=DSM 44701T), isolated from a smear-ripened cheese.</title>
        <authorList>
            <consortium name="US DOE Joint Genome Institute (JGI-PGF)"/>
            <person name="Walter F."/>
            <person name="Albersmeier A."/>
            <person name="Kalinowski J."/>
            <person name="Ruckert C."/>
        </authorList>
    </citation>
    <scope>NUCLEOTIDE SEQUENCE</scope>
    <source>
        <strain evidence="3">CGMCC 4.3508</strain>
    </source>
</reference>
<dbReference type="InterPro" id="IPR036390">
    <property type="entry name" value="WH_DNA-bd_sf"/>
</dbReference>
<dbReference type="Gene3D" id="1.10.10.10">
    <property type="entry name" value="Winged helix-like DNA-binding domain superfamily/Winged helix DNA-binding domain"/>
    <property type="match status" value="1"/>
</dbReference>
<protein>
    <recommendedName>
        <fullName evidence="2">HTH marR-type domain-containing protein</fullName>
    </recommendedName>
</protein>
<dbReference type="Proteomes" id="UP000638263">
    <property type="component" value="Unassembled WGS sequence"/>
</dbReference>
<dbReference type="PROSITE" id="PS50995">
    <property type="entry name" value="HTH_MARR_2"/>
    <property type="match status" value="1"/>
</dbReference>
<reference evidence="3" key="2">
    <citation type="submission" date="2020-09" db="EMBL/GenBank/DDBJ databases">
        <authorList>
            <person name="Sun Q."/>
            <person name="Zhou Y."/>
        </authorList>
    </citation>
    <scope>NUCLEOTIDE SEQUENCE</scope>
    <source>
        <strain evidence="3">CGMCC 4.3508</strain>
    </source>
</reference>
<name>A0A917RI32_9NOCA</name>
<dbReference type="PANTHER" id="PTHR33164">
    <property type="entry name" value="TRANSCRIPTIONAL REGULATOR, MARR FAMILY"/>
    <property type="match status" value="1"/>
</dbReference>
<dbReference type="SUPFAM" id="SSF46785">
    <property type="entry name" value="Winged helix' DNA-binding domain"/>
    <property type="match status" value="1"/>
</dbReference>
<dbReference type="PANTHER" id="PTHR33164:SF99">
    <property type="entry name" value="MARR FAMILY REGULATORY PROTEIN"/>
    <property type="match status" value="1"/>
</dbReference>
<organism evidence="3 4">
    <name type="scientific">Nocardia jinanensis</name>
    <dbReference type="NCBI Taxonomy" id="382504"/>
    <lineage>
        <taxon>Bacteria</taxon>
        <taxon>Bacillati</taxon>
        <taxon>Actinomycetota</taxon>
        <taxon>Actinomycetes</taxon>
        <taxon>Mycobacteriales</taxon>
        <taxon>Nocardiaceae</taxon>
        <taxon>Nocardia</taxon>
    </lineage>
</organism>
<dbReference type="Pfam" id="PF12802">
    <property type="entry name" value="MarR_2"/>
    <property type="match status" value="1"/>
</dbReference>
<dbReference type="InterPro" id="IPR036388">
    <property type="entry name" value="WH-like_DNA-bd_sf"/>
</dbReference>
<dbReference type="GO" id="GO:0003700">
    <property type="term" value="F:DNA-binding transcription factor activity"/>
    <property type="evidence" value="ECO:0007669"/>
    <property type="project" value="InterPro"/>
</dbReference>
<keyword evidence="4" id="KW-1185">Reference proteome</keyword>
<dbReference type="AlphaFoldDB" id="A0A917RI32"/>
<evidence type="ECO:0000313" key="3">
    <source>
        <dbReference type="EMBL" id="GGL07530.1"/>
    </source>
</evidence>
<gene>
    <name evidence="3" type="ORF">GCM10011588_22500</name>
</gene>
<accession>A0A917RI32</accession>
<proteinExistence type="predicted"/>
<dbReference type="InterPro" id="IPR000835">
    <property type="entry name" value="HTH_MarR-typ"/>
</dbReference>
<evidence type="ECO:0000259" key="2">
    <source>
        <dbReference type="PROSITE" id="PS50995"/>
    </source>
</evidence>
<evidence type="ECO:0000313" key="4">
    <source>
        <dbReference type="Proteomes" id="UP000638263"/>
    </source>
</evidence>
<dbReference type="InterPro" id="IPR039422">
    <property type="entry name" value="MarR/SlyA-like"/>
</dbReference>
<dbReference type="EMBL" id="BMMH01000003">
    <property type="protein sequence ID" value="GGL07530.1"/>
    <property type="molecule type" value="Genomic_DNA"/>
</dbReference>
<dbReference type="SMART" id="SM00347">
    <property type="entry name" value="HTH_MARR"/>
    <property type="match status" value="1"/>
</dbReference>
<feature type="region of interest" description="Disordered" evidence="1">
    <location>
        <begin position="118"/>
        <end position="153"/>
    </location>
</feature>
<dbReference type="GO" id="GO:0006950">
    <property type="term" value="P:response to stress"/>
    <property type="evidence" value="ECO:0007669"/>
    <property type="project" value="TreeGrafter"/>
</dbReference>
<comment type="caution">
    <text evidence="3">The sequence shown here is derived from an EMBL/GenBank/DDBJ whole genome shotgun (WGS) entry which is preliminary data.</text>
</comment>
<feature type="domain" description="HTH marR-type" evidence="2">
    <location>
        <begin position="1"/>
        <end position="135"/>
    </location>
</feature>
<dbReference type="RefSeq" id="WP_058854169.1">
    <property type="nucleotide sequence ID" value="NZ_BMMH01000003.1"/>
</dbReference>
<sequence length="176" mass="19941">MDDTHDSLSAQIGGRRYLAHRSNRALRRYQLALRHLGVVSCLAAGGPLDQRALITRLQVDKSSMVYIVDELERQGPAERRRDERDRRSYAVRLTPCGLDRLAAEKATEQAMTELLAPLPPRDRGQLNELPTRFTDTPPTRNERGTPTGPRNRRERVNFATGHRPTVNISLIGSEHR</sequence>
<evidence type="ECO:0000256" key="1">
    <source>
        <dbReference type="SAM" id="MobiDB-lite"/>
    </source>
</evidence>